<dbReference type="AlphaFoldDB" id="A0A395NFF4"/>
<reference evidence="5 6" key="1">
    <citation type="journal article" date="2018" name="PLoS Pathog.">
        <title>Evolution of structural diversity of trichothecenes, a family of toxins produced by plant pathogenic and entomopathogenic fungi.</title>
        <authorList>
            <person name="Proctor R.H."/>
            <person name="McCormick S.P."/>
            <person name="Kim H.S."/>
            <person name="Cardoza R.E."/>
            <person name="Stanley A.M."/>
            <person name="Lindo L."/>
            <person name="Kelly A."/>
            <person name="Brown D.W."/>
            <person name="Lee T."/>
            <person name="Vaughan M.M."/>
            <person name="Alexander N.J."/>
            <person name="Busman M."/>
            <person name="Gutierrez S."/>
        </authorList>
    </citation>
    <scope>NUCLEOTIDE SEQUENCE [LARGE SCALE GENOMIC DNA]</scope>
    <source>
        <strain evidence="5 6">IBT 40837</strain>
    </source>
</reference>
<dbReference type="SUPFAM" id="SSF51905">
    <property type="entry name" value="FAD/NAD(P)-binding domain"/>
    <property type="match status" value="1"/>
</dbReference>
<sequence>MSANTKEQQVGALVVGAGFSGIYQLYKLRQLGLRVKAIEAASSVGGVWYTNHYPGATTDTQSEVFRYTWDSDDLQTYIWGQRYLPQSETLAYLEHVVKRHDLAKDIQLNTRMESPNILATLGESACPLIYYPNIPGLESFAGEIYHTADWPDHYDFKKKRVGIIGNGSTGVQLVVTLADQAKSTVSFEQHPQYVVPNGDGPVSTEYRQQINNEYPEILDKISNNWTGLNFMFCIFNDIVTVPKANKMATNFISGKIAHIVKGAAKARKLTPTRQYHRRPVTTKNYYQTFDQDNVDVANVLETPMEITSTGSLPRDLKPSLGTPLSSVPPLVEIQVEYITNLVAAAEAVAKKAESVPTVEVKHEAEYAWSMHVQEVANKTVFTGASSRLVGENVEGGGRRNIYCFGGLHTFRMLMEEEDKAGYPSFNPFCS</sequence>
<accession>A0A395NFF4</accession>
<proteinExistence type="predicted"/>
<dbReference type="GO" id="GO:0050660">
    <property type="term" value="F:flavin adenine dinucleotide binding"/>
    <property type="evidence" value="ECO:0007669"/>
    <property type="project" value="InterPro"/>
</dbReference>
<evidence type="ECO:0000313" key="5">
    <source>
        <dbReference type="EMBL" id="RFU74567.1"/>
    </source>
</evidence>
<dbReference type="InterPro" id="IPR050775">
    <property type="entry name" value="FAD-binding_Monooxygenases"/>
</dbReference>
<name>A0A395NFF4_TRIAR</name>
<dbReference type="Gene3D" id="3.50.50.60">
    <property type="entry name" value="FAD/NAD(P)-binding domain"/>
    <property type="match status" value="3"/>
</dbReference>
<dbReference type="PANTHER" id="PTHR43098">
    <property type="entry name" value="L-ORNITHINE N(5)-MONOOXYGENASE-RELATED"/>
    <property type="match status" value="1"/>
</dbReference>
<keyword evidence="4" id="KW-0560">Oxidoreductase</keyword>
<keyword evidence="2" id="KW-0274">FAD</keyword>
<dbReference type="EMBL" id="PXOA01000522">
    <property type="protein sequence ID" value="RFU74567.1"/>
    <property type="molecule type" value="Genomic_DNA"/>
</dbReference>
<dbReference type="Pfam" id="PF00743">
    <property type="entry name" value="FMO-like"/>
    <property type="match status" value="1"/>
</dbReference>
<gene>
    <name evidence="5" type="ORF">TARUN_7683</name>
</gene>
<comment type="caution">
    <text evidence="5">The sequence shown here is derived from an EMBL/GenBank/DDBJ whole genome shotgun (WGS) entry which is preliminary data.</text>
</comment>
<organism evidence="5 6">
    <name type="scientific">Trichoderma arundinaceum</name>
    <dbReference type="NCBI Taxonomy" id="490622"/>
    <lineage>
        <taxon>Eukaryota</taxon>
        <taxon>Fungi</taxon>
        <taxon>Dikarya</taxon>
        <taxon>Ascomycota</taxon>
        <taxon>Pezizomycotina</taxon>
        <taxon>Sordariomycetes</taxon>
        <taxon>Hypocreomycetidae</taxon>
        <taxon>Hypocreales</taxon>
        <taxon>Hypocreaceae</taxon>
        <taxon>Trichoderma</taxon>
    </lineage>
</organism>
<evidence type="ECO:0000256" key="2">
    <source>
        <dbReference type="ARBA" id="ARBA00022827"/>
    </source>
</evidence>
<dbReference type="InterPro" id="IPR020946">
    <property type="entry name" value="Flavin_mOase-like"/>
</dbReference>
<dbReference type="Proteomes" id="UP000266272">
    <property type="component" value="Unassembled WGS sequence"/>
</dbReference>
<dbReference type="InterPro" id="IPR036188">
    <property type="entry name" value="FAD/NAD-bd_sf"/>
</dbReference>
<dbReference type="PANTHER" id="PTHR43098:SF5">
    <property type="entry name" value="DUAL-FUNCTIONAL MONOOXYGENASE_METHYLTRANSFERASE PSOF"/>
    <property type="match status" value="1"/>
</dbReference>
<dbReference type="GO" id="GO:0004499">
    <property type="term" value="F:N,N-dimethylaniline monooxygenase activity"/>
    <property type="evidence" value="ECO:0007669"/>
    <property type="project" value="InterPro"/>
</dbReference>
<dbReference type="OrthoDB" id="66881at2759"/>
<keyword evidence="6" id="KW-1185">Reference proteome</keyword>
<dbReference type="GO" id="GO:0050661">
    <property type="term" value="F:NADP binding"/>
    <property type="evidence" value="ECO:0007669"/>
    <property type="project" value="InterPro"/>
</dbReference>
<dbReference type="Pfam" id="PF13450">
    <property type="entry name" value="NAD_binding_8"/>
    <property type="match status" value="1"/>
</dbReference>
<evidence type="ECO:0000256" key="1">
    <source>
        <dbReference type="ARBA" id="ARBA00022630"/>
    </source>
</evidence>
<keyword evidence="5" id="KW-0503">Monooxygenase</keyword>
<protein>
    <submittedName>
        <fullName evidence="5">Cyclohexanone monooxygenase</fullName>
    </submittedName>
</protein>
<evidence type="ECO:0000256" key="4">
    <source>
        <dbReference type="ARBA" id="ARBA00023002"/>
    </source>
</evidence>
<evidence type="ECO:0000313" key="6">
    <source>
        <dbReference type="Proteomes" id="UP000266272"/>
    </source>
</evidence>
<keyword evidence="1" id="KW-0285">Flavoprotein</keyword>
<keyword evidence="3" id="KW-0521">NADP</keyword>
<evidence type="ECO:0000256" key="3">
    <source>
        <dbReference type="ARBA" id="ARBA00022857"/>
    </source>
</evidence>